<dbReference type="InterPro" id="IPR051496">
    <property type="entry name" value="H-rev107_PLA/AT"/>
</dbReference>
<gene>
    <name evidence="5" type="ORF">GCM10009411_23400</name>
</gene>
<protein>
    <submittedName>
        <fullName evidence="5">Acyltransferase</fullName>
    </submittedName>
</protein>
<comment type="caution">
    <text evidence="5">The sequence shown here is derived from an EMBL/GenBank/DDBJ whole genome shotgun (WGS) entry which is preliminary data.</text>
</comment>
<sequence length="241" mass="25662">MNSFQPGDHLVTNLDILGLTKHHGLYIGNHRIIHLAKSGTIEEIDSGSFSNGNSIWVKKSTYFPDLAIEYALSKLGCTSYNLVTNNCEQFVNECLDEQRTSNQVSNVSHLAIQTAARSGLLGRAASKVATGTIANVALASTAAKMTGEYLGLPDNVNTVLGTPGDLVGKPLECLFTGTTRTLEDSYDCLAKGELSNAGIKLVTGAIETGTTAFIFTPVVVTVTGAKAGVELVSDAWHWLWD</sequence>
<evidence type="ECO:0000256" key="2">
    <source>
        <dbReference type="ARBA" id="ARBA00022801"/>
    </source>
</evidence>
<feature type="domain" description="LRAT" evidence="4">
    <location>
        <begin position="12"/>
        <end position="103"/>
    </location>
</feature>
<keyword evidence="5" id="KW-0012">Acyltransferase</keyword>
<dbReference type="PANTHER" id="PTHR13943">
    <property type="entry name" value="HRAS-LIKE SUPPRESSOR - RELATED"/>
    <property type="match status" value="1"/>
</dbReference>
<keyword evidence="2" id="KW-0378">Hydrolase</keyword>
<name>A0ABQ2RAY0_9GAMM</name>
<evidence type="ECO:0000256" key="1">
    <source>
        <dbReference type="ARBA" id="ARBA00022679"/>
    </source>
</evidence>
<dbReference type="Pfam" id="PF04970">
    <property type="entry name" value="LRAT"/>
    <property type="match status" value="1"/>
</dbReference>
<dbReference type="EMBL" id="BMQX01000016">
    <property type="protein sequence ID" value="GGQ22699.1"/>
    <property type="molecule type" value="Genomic_DNA"/>
</dbReference>
<dbReference type="PROSITE" id="PS51934">
    <property type="entry name" value="LRAT"/>
    <property type="match status" value="1"/>
</dbReference>
<evidence type="ECO:0000259" key="4">
    <source>
        <dbReference type="PROSITE" id="PS51934"/>
    </source>
</evidence>
<keyword evidence="1" id="KW-0808">Transferase</keyword>
<reference evidence="6" key="1">
    <citation type="journal article" date="2019" name="Int. J. Syst. Evol. Microbiol.">
        <title>The Global Catalogue of Microorganisms (GCM) 10K type strain sequencing project: providing services to taxonomists for standard genome sequencing and annotation.</title>
        <authorList>
            <consortium name="The Broad Institute Genomics Platform"/>
            <consortium name="The Broad Institute Genome Sequencing Center for Infectious Disease"/>
            <person name="Wu L."/>
            <person name="Ma J."/>
        </authorList>
    </citation>
    <scope>NUCLEOTIDE SEQUENCE [LARGE SCALE GENOMIC DNA]</scope>
    <source>
        <strain evidence="6">JCM 32306</strain>
    </source>
</reference>
<keyword evidence="3" id="KW-0443">Lipid metabolism</keyword>
<dbReference type="Proteomes" id="UP000619118">
    <property type="component" value="Unassembled WGS sequence"/>
</dbReference>
<evidence type="ECO:0000313" key="5">
    <source>
        <dbReference type="EMBL" id="GGQ22699.1"/>
    </source>
</evidence>
<evidence type="ECO:0000256" key="3">
    <source>
        <dbReference type="ARBA" id="ARBA00023098"/>
    </source>
</evidence>
<organism evidence="5 6">
    <name type="scientific">Shewanella litoralis</name>
    <dbReference type="NCBI Taxonomy" id="2282700"/>
    <lineage>
        <taxon>Bacteria</taxon>
        <taxon>Pseudomonadati</taxon>
        <taxon>Pseudomonadota</taxon>
        <taxon>Gammaproteobacteria</taxon>
        <taxon>Alteromonadales</taxon>
        <taxon>Shewanellaceae</taxon>
        <taxon>Shewanella</taxon>
    </lineage>
</organism>
<evidence type="ECO:0000313" key="6">
    <source>
        <dbReference type="Proteomes" id="UP000619118"/>
    </source>
</evidence>
<dbReference type="Gene3D" id="3.90.1720.10">
    <property type="entry name" value="endopeptidase domain like (from Nostoc punctiforme)"/>
    <property type="match status" value="1"/>
</dbReference>
<dbReference type="PANTHER" id="PTHR13943:SF77">
    <property type="entry name" value="LRAT DOMAIN-CONTAINING PROTEIN"/>
    <property type="match status" value="1"/>
</dbReference>
<dbReference type="GO" id="GO:0016746">
    <property type="term" value="F:acyltransferase activity"/>
    <property type="evidence" value="ECO:0007669"/>
    <property type="project" value="UniProtKB-KW"/>
</dbReference>
<dbReference type="RefSeq" id="WP_160054405.1">
    <property type="nucleotide sequence ID" value="NZ_WSRZ01000016.1"/>
</dbReference>
<keyword evidence="6" id="KW-1185">Reference proteome</keyword>
<dbReference type="InterPro" id="IPR007053">
    <property type="entry name" value="LRAT_dom"/>
</dbReference>
<accession>A0ABQ2RAY0</accession>
<proteinExistence type="predicted"/>